<evidence type="ECO:0000313" key="2">
    <source>
        <dbReference type="EMBL" id="AMN45929.1"/>
    </source>
</evidence>
<dbReference type="InterPro" id="IPR021333">
    <property type="entry name" value="DUF2946"/>
</dbReference>
<feature type="region of interest" description="Disordered" evidence="1">
    <location>
        <begin position="42"/>
        <end position="63"/>
    </location>
</feature>
<accession>A0A127F8R1</accession>
<dbReference type="KEGG" id="sdf:ACG33_02140"/>
<dbReference type="Pfam" id="PF11162">
    <property type="entry name" value="DUF2946"/>
    <property type="match status" value="1"/>
</dbReference>
<name>A0A127F8R1_STEDE</name>
<reference evidence="2 3" key="1">
    <citation type="submission" date="2015-06" db="EMBL/GenBank/DDBJ databases">
        <title>A Comprehensive Approach to Explore the Metabolic and Phylogenetic Diversity of Bacterial Steroid Degradation in the Environment: Testosterone as an Example.</title>
        <authorList>
            <person name="Yang F.-C."/>
            <person name="Chen Y.-L."/>
            <person name="Yu C.-P."/>
            <person name="Tang S.-L."/>
            <person name="Wang P.-H."/>
            <person name="Ismail W."/>
            <person name="Wang C.-H."/>
            <person name="Yang C.-Y."/>
            <person name="Chiang Y.-R."/>
        </authorList>
    </citation>
    <scope>NUCLEOTIDE SEQUENCE [LARGE SCALE GENOMIC DNA]</scope>
    <source>
        <strain evidence="2 3">DSM 18526</strain>
    </source>
</reference>
<gene>
    <name evidence="2" type="ORF">ACG33_02140</name>
</gene>
<evidence type="ECO:0000256" key="1">
    <source>
        <dbReference type="SAM" id="MobiDB-lite"/>
    </source>
</evidence>
<protein>
    <recommendedName>
        <fullName evidence="4">DUF2946 domain-containing protein</fullName>
    </recommendedName>
</protein>
<dbReference type="EMBL" id="CP011971">
    <property type="protein sequence ID" value="AMN45929.1"/>
    <property type="molecule type" value="Genomic_DNA"/>
</dbReference>
<evidence type="ECO:0008006" key="4">
    <source>
        <dbReference type="Google" id="ProtNLM"/>
    </source>
</evidence>
<sequence>MLAVVLLPLYMARSMLPLGLMLSFDEGAPRLVLCPGTTFVPNESGHEQHRHGEDRPGGSTEHDQQICPFAFAAAAPPTFDHGVAVVPFLSAAIAAAPAAPILVDVPRAHPIRGPPGLS</sequence>
<organism evidence="2 3">
    <name type="scientific">Steroidobacter denitrificans</name>
    <dbReference type="NCBI Taxonomy" id="465721"/>
    <lineage>
        <taxon>Bacteria</taxon>
        <taxon>Pseudomonadati</taxon>
        <taxon>Pseudomonadota</taxon>
        <taxon>Gammaproteobacteria</taxon>
        <taxon>Steroidobacterales</taxon>
        <taxon>Steroidobacteraceae</taxon>
        <taxon>Steroidobacter</taxon>
    </lineage>
</organism>
<evidence type="ECO:0000313" key="3">
    <source>
        <dbReference type="Proteomes" id="UP000070250"/>
    </source>
</evidence>
<dbReference type="AlphaFoldDB" id="A0A127F8R1"/>
<dbReference type="STRING" id="465721.ACG33_02140"/>
<dbReference type="Proteomes" id="UP000070250">
    <property type="component" value="Chromosome"/>
</dbReference>
<keyword evidence="3" id="KW-1185">Reference proteome</keyword>
<feature type="compositionally biased region" description="Basic and acidic residues" evidence="1">
    <location>
        <begin position="44"/>
        <end position="63"/>
    </location>
</feature>
<proteinExistence type="predicted"/>